<dbReference type="PRINTS" id="PR00724">
    <property type="entry name" value="CRBOXYPTASEC"/>
</dbReference>
<evidence type="ECO:0000256" key="1">
    <source>
        <dbReference type="ARBA" id="ARBA00009431"/>
    </source>
</evidence>
<dbReference type="Gene3D" id="3.40.50.1820">
    <property type="entry name" value="alpha/beta hydrolase"/>
    <property type="match status" value="1"/>
</dbReference>
<dbReference type="PANTHER" id="PTHR11802:SF113">
    <property type="entry name" value="SERINE CARBOXYPEPTIDASE CTSA-4.1"/>
    <property type="match status" value="1"/>
</dbReference>
<evidence type="ECO:0000256" key="6">
    <source>
        <dbReference type="SAM" id="MobiDB-lite"/>
    </source>
</evidence>
<evidence type="ECO:0000313" key="7">
    <source>
        <dbReference type="EMBL" id="ETV79224.1"/>
    </source>
</evidence>
<dbReference type="Pfam" id="PF00450">
    <property type="entry name" value="Peptidase_S10"/>
    <property type="match status" value="2"/>
</dbReference>
<dbReference type="SUPFAM" id="SSF53474">
    <property type="entry name" value="alpha/beta-Hydrolases"/>
    <property type="match status" value="1"/>
</dbReference>
<comment type="similarity">
    <text evidence="1">Belongs to the peptidase S10 family.</text>
</comment>
<dbReference type="AlphaFoldDB" id="W4GJN4"/>
<dbReference type="GO" id="GO:0006508">
    <property type="term" value="P:proteolysis"/>
    <property type="evidence" value="ECO:0007669"/>
    <property type="project" value="UniProtKB-KW"/>
</dbReference>
<keyword evidence="4" id="KW-0378">Hydrolase</keyword>
<sequence length="271" mass="29407">MSPSGTNLLASRPTTTAVATQTPKRFPKADRSIKPTSHPKLQANPFYIAGQSYGGHYVPAVAAYILQSQDANTTAFRINLQDITIGNGLTDTVTQYPLLVNMVVENSYNITLVSPAQLEKMQNDAVHLVALVAQYDFWDANLCEPDVYDDLGGAKTTLFLNQPWVQQQLRVHKPYAMSNATVLEDFAVDEEKDAVHFVASVLARGCGKLQCSGHDGFNAANVTPFVVNGNVAGTANEHTFVRVFNSGHCMPRDQPAVSAALINRSLQNGTL</sequence>
<name>W4GJN4_APHAT</name>
<dbReference type="GeneID" id="20809287"/>
<evidence type="ECO:0000256" key="3">
    <source>
        <dbReference type="ARBA" id="ARBA00022670"/>
    </source>
</evidence>
<keyword evidence="5" id="KW-0325">Glycoprotein</keyword>
<protein>
    <recommendedName>
        <fullName evidence="8">Carboxypeptidase</fullName>
    </recommendedName>
</protein>
<evidence type="ECO:0000256" key="5">
    <source>
        <dbReference type="ARBA" id="ARBA00023180"/>
    </source>
</evidence>
<dbReference type="GO" id="GO:0004185">
    <property type="term" value="F:serine-type carboxypeptidase activity"/>
    <property type="evidence" value="ECO:0007669"/>
    <property type="project" value="InterPro"/>
</dbReference>
<gene>
    <name evidence="7" type="ORF">H257_07291</name>
</gene>
<dbReference type="InterPro" id="IPR029058">
    <property type="entry name" value="AB_hydrolase_fold"/>
</dbReference>
<evidence type="ECO:0008006" key="8">
    <source>
        <dbReference type="Google" id="ProtNLM"/>
    </source>
</evidence>
<dbReference type="InterPro" id="IPR001563">
    <property type="entry name" value="Peptidase_S10"/>
</dbReference>
<reference evidence="7" key="1">
    <citation type="submission" date="2013-12" db="EMBL/GenBank/DDBJ databases">
        <title>The Genome Sequence of Aphanomyces astaci APO3.</title>
        <authorList>
            <consortium name="The Broad Institute Genomics Platform"/>
            <person name="Russ C."/>
            <person name="Tyler B."/>
            <person name="van West P."/>
            <person name="Dieguez-Uribeondo J."/>
            <person name="Young S.K."/>
            <person name="Zeng Q."/>
            <person name="Gargeya S."/>
            <person name="Fitzgerald M."/>
            <person name="Abouelleil A."/>
            <person name="Alvarado L."/>
            <person name="Chapman S.B."/>
            <person name="Gainer-Dewar J."/>
            <person name="Goldberg J."/>
            <person name="Griggs A."/>
            <person name="Gujja S."/>
            <person name="Hansen M."/>
            <person name="Howarth C."/>
            <person name="Imamovic A."/>
            <person name="Ireland A."/>
            <person name="Larimer J."/>
            <person name="McCowan C."/>
            <person name="Murphy C."/>
            <person name="Pearson M."/>
            <person name="Poon T.W."/>
            <person name="Priest M."/>
            <person name="Roberts A."/>
            <person name="Saif S."/>
            <person name="Shea T."/>
            <person name="Sykes S."/>
            <person name="Wortman J."/>
            <person name="Nusbaum C."/>
            <person name="Birren B."/>
        </authorList>
    </citation>
    <scope>NUCLEOTIDE SEQUENCE [LARGE SCALE GENOMIC DNA]</scope>
    <source>
        <strain evidence="7">APO3</strain>
    </source>
</reference>
<dbReference type="OrthoDB" id="443318at2759"/>
<dbReference type="EMBL" id="KI913128">
    <property type="protein sequence ID" value="ETV79224.1"/>
    <property type="molecule type" value="Genomic_DNA"/>
</dbReference>
<dbReference type="VEuPathDB" id="FungiDB:H257_07291"/>
<evidence type="ECO:0000256" key="4">
    <source>
        <dbReference type="ARBA" id="ARBA00022801"/>
    </source>
</evidence>
<evidence type="ECO:0000256" key="2">
    <source>
        <dbReference type="ARBA" id="ARBA00022645"/>
    </source>
</evidence>
<feature type="compositionally biased region" description="Polar residues" evidence="6">
    <location>
        <begin position="1"/>
        <end position="23"/>
    </location>
</feature>
<dbReference type="PANTHER" id="PTHR11802">
    <property type="entry name" value="SERINE PROTEASE FAMILY S10 SERINE CARBOXYPEPTIDASE"/>
    <property type="match status" value="1"/>
</dbReference>
<keyword evidence="3" id="KW-0645">Protease</keyword>
<proteinExistence type="inferred from homology"/>
<accession>W4GJN4</accession>
<keyword evidence="2" id="KW-0121">Carboxypeptidase</keyword>
<feature type="region of interest" description="Disordered" evidence="6">
    <location>
        <begin position="1"/>
        <end position="36"/>
    </location>
</feature>
<organism evidence="7">
    <name type="scientific">Aphanomyces astaci</name>
    <name type="common">Crayfish plague agent</name>
    <dbReference type="NCBI Taxonomy" id="112090"/>
    <lineage>
        <taxon>Eukaryota</taxon>
        <taxon>Sar</taxon>
        <taxon>Stramenopiles</taxon>
        <taxon>Oomycota</taxon>
        <taxon>Saprolegniomycetes</taxon>
        <taxon>Saprolegniales</taxon>
        <taxon>Verrucalvaceae</taxon>
        <taxon>Aphanomyces</taxon>
    </lineage>
</organism>
<dbReference type="RefSeq" id="XP_009831065.1">
    <property type="nucleotide sequence ID" value="XM_009832763.1"/>
</dbReference>